<dbReference type="Proteomes" id="UP000694941">
    <property type="component" value="Unplaced"/>
</dbReference>
<evidence type="ECO:0000313" key="5">
    <source>
        <dbReference type="RefSeq" id="XP_013776702.2"/>
    </source>
</evidence>
<feature type="domain" description="Centrosome-associated FAM110 C-terminal" evidence="2">
    <location>
        <begin position="262"/>
        <end position="372"/>
    </location>
</feature>
<dbReference type="Pfam" id="PF14160">
    <property type="entry name" value="FAM110_C"/>
    <property type="match status" value="1"/>
</dbReference>
<proteinExistence type="inferred from homology"/>
<dbReference type="InterPro" id="IPR025740">
    <property type="entry name" value="FAM110"/>
</dbReference>
<comment type="similarity">
    <text evidence="1">Belongs to the FAM110 family.</text>
</comment>
<dbReference type="Pfam" id="PF14161">
    <property type="entry name" value="FAM110_N"/>
    <property type="match status" value="1"/>
</dbReference>
<feature type="domain" description="Centrosome-associated FAM110 N-terminal" evidence="3">
    <location>
        <begin position="14"/>
        <end position="63"/>
    </location>
</feature>
<evidence type="ECO:0000259" key="3">
    <source>
        <dbReference type="Pfam" id="PF14161"/>
    </source>
</evidence>
<dbReference type="GeneID" id="106461425"/>
<organism evidence="4 5">
    <name type="scientific">Limulus polyphemus</name>
    <name type="common">Atlantic horseshoe crab</name>
    <dbReference type="NCBI Taxonomy" id="6850"/>
    <lineage>
        <taxon>Eukaryota</taxon>
        <taxon>Metazoa</taxon>
        <taxon>Ecdysozoa</taxon>
        <taxon>Arthropoda</taxon>
        <taxon>Chelicerata</taxon>
        <taxon>Merostomata</taxon>
        <taxon>Xiphosura</taxon>
        <taxon>Limulidae</taxon>
        <taxon>Limulus</taxon>
    </lineage>
</organism>
<dbReference type="RefSeq" id="XP_013776702.2">
    <property type="nucleotide sequence ID" value="XM_013921248.2"/>
</dbReference>
<name>A0ABM1B821_LIMPO</name>
<evidence type="ECO:0000313" key="4">
    <source>
        <dbReference type="Proteomes" id="UP000694941"/>
    </source>
</evidence>
<dbReference type="InterPro" id="IPR025739">
    <property type="entry name" value="FAM110_N"/>
</dbReference>
<dbReference type="PANTHER" id="PTHR14758">
    <property type="entry name" value="AGAP005440-PA"/>
    <property type="match status" value="1"/>
</dbReference>
<dbReference type="PANTHER" id="PTHR14758:SF1">
    <property type="entry name" value="CENTROSOME-ASSOCIATED FAM110 C-TERMINAL DOMAIN-CONTAINING PROTEIN"/>
    <property type="match status" value="1"/>
</dbReference>
<evidence type="ECO:0000259" key="2">
    <source>
        <dbReference type="Pfam" id="PF14160"/>
    </source>
</evidence>
<sequence>MYDVNIDIFYFIISANRRSAVERLEETKAVYVKSGQVLDSKQQVRHSSHLQILSKPHLVCGFTQELHTKTLCYSRNAERKTSFRNHEKHSHQSADFVQNSIGRNLKKLPGLKENESKKPTTVSQSSALNIPRVLASTDRMLLGGAVKVLDVSHQKSSLPFGVSSSKLPTVVQSGVMPRDGSPRFGSSNTQARECSQSCEFQCKNGENATDEENLHDEIKELNSCCIGMNGEVGKFCSSNLDNNGVRRRPILRSKSDVGGCSFSRDRSELSNKRSSRESAELERFFDTMGLDANVWKNIIYDPHSSSPTCFLDVGGTTFSDDHQSQACSEYSSVENKEDDTDKEAEQLNKPRVTSIIEKNARVIKWLCGCKRASQNTGC</sequence>
<keyword evidence="4" id="KW-1185">Reference proteome</keyword>
<evidence type="ECO:0000256" key="1">
    <source>
        <dbReference type="ARBA" id="ARBA00010576"/>
    </source>
</evidence>
<accession>A0ABM1B821</accession>
<dbReference type="InterPro" id="IPR025741">
    <property type="entry name" value="FAM110_C"/>
</dbReference>
<gene>
    <name evidence="5" type="primary">LOC106461425</name>
</gene>
<reference evidence="5" key="1">
    <citation type="submission" date="2025-08" db="UniProtKB">
        <authorList>
            <consortium name="RefSeq"/>
        </authorList>
    </citation>
    <scope>IDENTIFICATION</scope>
    <source>
        <tissue evidence="5">Muscle</tissue>
    </source>
</reference>
<protein>
    <submittedName>
        <fullName evidence="5">Protein FAM110B-like</fullName>
    </submittedName>
</protein>